<organism evidence="2 3">
    <name type="scientific">Meloidogyne graminicola</name>
    <dbReference type="NCBI Taxonomy" id="189291"/>
    <lineage>
        <taxon>Eukaryota</taxon>
        <taxon>Metazoa</taxon>
        <taxon>Ecdysozoa</taxon>
        <taxon>Nematoda</taxon>
        <taxon>Chromadorea</taxon>
        <taxon>Rhabditida</taxon>
        <taxon>Tylenchina</taxon>
        <taxon>Tylenchomorpha</taxon>
        <taxon>Tylenchoidea</taxon>
        <taxon>Meloidogynidae</taxon>
        <taxon>Meloidogyninae</taxon>
        <taxon>Meloidogyne</taxon>
    </lineage>
</organism>
<evidence type="ECO:0000256" key="1">
    <source>
        <dbReference type="SAM" id="Phobius"/>
    </source>
</evidence>
<keyword evidence="1" id="KW-1133">Transmembrane helix</keyword>
<evidence type="ECO:0000313" key="2">
    <source>
        <dbReference type="EMBL" id="KAF7626047.1"/>
    </source>
</evidence>
<gene>
    <name evidence="2" type="ORF">Mgra_00009762</name>
</gene>
<keyword evidence="1" id="KW-0472">Membrane</keyword>
<accession>A0A8S9ZBH1</accession>
<protein>
    <submittedName>
        <fullName evidence="2">Uncharacterized protein</fullName>
    </submittedName>
</protein>
<dbReference type="EMBL" id="JABEBT010000182">
    <property type="protein sequence ID" value="KAF7626047.1"/>
    <property type="molecule type" value="Genomic_DNA"/>
</dbReference>
<feature type="transmembrane region" description="Helical" evidence="1">
    <location>
        <begin position="118"/>
        <end position="140"/>
    </location>
</feature>
<sequence length="228" mass="26632">MELNCIKLFIEIKINFTRNWFIHFQNIIKLLLFFGILQIIREYKNLYNCIGIVVCYQSMVTNPDLFENIKFSNEYEIPQGMGHRFCTSCIEKGNVKNFVNGKKVIWNGVKNIYTLPTLYLILNLILIFMATRWVIFIVLIKLAITSGKNKYETCPHNDFTCNKVVSDMAERPTKCTGFVLCYESMLTNHALDGVKYKVNTLYKIVKERPLVFVRSVLRMGNVRKVREG</sequence>
<dbReference type="AlphaFoldDB" id="A0A8S9ZBH1"/>
<name>A0A8S9ZBH1_9BILA</name>
<proteinExistence type="predicted"/>
<comment type="caution">
    <text evidence="2">The sequence shown here is derived from an EMBL/GenBank/DDBJ whole genome shotgun (WGS) entry which is preliminary data.</text>
</comment>
<feature type="transmembrane region" description="Helical" evidence="1">
    <location>
        <begin position="20"/>
        <end position="40"/>
    </location>
</feature>
<reference evidence="2" key="1">
    <citation type="journal article" date="2020" name="Ecol. Evol.">
        <title>Genome structure and content of the rice root-knot nematode (Meloidogyne graminicola).</title>
        <authorList>
            <person name="Phan N.T."/>
            <person name="Danchin E.G.J."/>
            <person name="Klopp C."/>
            <person name="Perfus-Barbeoch L."/>
            <person name="Kozlowski D.K."/>
            <person name="Koutsovoulos G.D."/>
            <person name="Lopez-Roques C."/>
            <person name="Bouchez O."/>
            <person name="Zahm M."/>
            <person name="Besnard G."/>
            <person name="Bellafiore S."/>
        </authorList>
    </citation>
    <scope>NUCLEOTIDE SEQUENCE</scope>
    <source>
        <strain evidence="2">VN-18</strain>
    </source>
</reference>
<keyword evidence="3" id="KW-1185">Reference proteome</keyword>
<keyword evidence="1" id="KW-0812">Transmembrane</keyword>
<dbReference type="Proteomes" id="UP000605970">
    <property type="component" value="Unassembled WGS sequence"/>
</dbReference>
<evidence type="ECO:0000313" key="3">
    <source>
        <dbReference type="Proteomes" id="UP000605970"/>
    </source>
</evidence>